<reference evidence="1 2" key="1">
    <citation type="journal article" date="2017" name="Sci. Rep.">
        <title>Characterization and diversity of phages infecting Aeromonas salmonicida subsp. salmonicida.</title>
        <authorList>
            <person name="Vincent A.T."/>
            <person name="Paquet V.E."/>
            <person name="Bernatchez A."/>
            <person name="Tremblay D.M."/>
            <person name="Moineau S."/>
            <person name="Charette S.J."/>
        </authorList>
    </citation>
    <scope>NUCLEOTIDE SEQUENCE [LARGE SCALE GENOMIC DNA]</scope>
</reference>
<evidence type="ECO:0000313" key="1">
    <source>
        <dbReference type="EMBL" id="APU01790.1"/>
    </source>
</evidence>
<organism evidence="1 2">
    <name type="scientific">Aeromonas phage 65.2</name>
    <dbReference type="NCBI Taxonomy" id="1932896"/>
    <lineage>
        <taxon>Viruses</taxon>
        <taxon>Duplodnaviria</taxon>
        <taxon>Heunggongvirae</taxon>
        <taxon>Uroviricota</taxon>
        <taxon>Caudoviricetes</taxon>
        <taxon>Pantevenvirales</taxon>
        <taxon>Straboviridae</taxon>
        <taxon>Emmerichvirinae</taxon>
        <taxon>Ishigurovirus</taxon>
        <taxon>Ishigurovirus osborne</taxon>
    </lineage>
</organism>
<accession>A0A219YCX4</accession>
<proteinExistence type="predicted"/>
<protein>
    <submittedName>
        <fullName evidence="1">Uncharacterized protein</fullName>
    </submittedName>
</protein>
<sequence>MKNVSWSDAAAATNRVTLACRPHISKAGDNPLKVIYDNNLPSMMKDVVYYCALYGTPVDVAMDMVTVYDACRILDEKGWLDLQV</sequence>
<evidence type="ECO:0000313" key="2">
    <source>
        <dbReference type="Proteomes" id="UP000225215"/>
    </source>
</evidence>
<name>A0A219YCX4_9CAUD</name>
<dbReference type="EMBL" id="KY290955">
    <property type="protein sequence ID" value="APU01790.1"/>
    <property type="molecule type" value="Genomic_DNA"/>
</dbReference>
<dbReference type="Proteomes" id="UP000225215">
    <property type="component" value="Segment"/>
</dbReference>